<dbReference type="Proteomes" id="UP000094527">
    <property type="component" value="Unassembled WGS sequence"/>
</dbReference>
<feature type="region of interest" description="Disordered" evidence="1">
    <location>
        <begin position="126"/>
        <end position="179"/>
    </location>
</feature>
<gene>
    <name evidence="2" type="ORF">Ocin01_05164</name>
</gene>
<dbReference type="EMBL" id="LJIJ01000148">
    <property type="protein sequence ID" value="ODN01515.1"/>
    <property type="molecule type" value="Genomic_DNA"/>
</dbReference>
<feature type="region of interest" description="Disordered" evidence="1">
    <location>
        <begin position="1"/>
        <end position="28"/>
    </location>
</feature>
<accession>A0A1D2N8V0</accession>
<name>A0A1D2N8V0_ORCCI</name>
<feature type="compositionally biased region" description="Polar residues" evidence="1">
    <location>
        <begin position="330"/>
        <end position="341"/>
    </location>
</feature>
<organism evidence="2 3">
    <name type="scientific">Orchesella cincta</name>
    <name type="common">Springtail</name>
    <name type="synonym">Podura cincta</name>
    <dbReference type="NCBI Taxonomy" id="48709"/>
    <lineage>
        <taxon>Eukaryota</taxon>
        <taxon>Metazoa</taxon>
        <taxon>Ecdysozoa</taxon>
        <taxon>Arthropoda</taxon>
        <taxon>Hexapoda</taxon>
        <taxon>Collembola</taxon>
        <taxon>Entomobryomorpha</taxon>
        <taxon>Entomobryoidea</taxon>
        <taxon>Orchesellidae</taxon>
        <taxon>Orchesellinae</taxon>
        <taxon>Orchesella</taxon>
    </lineage>
</organism>
<keyword evidence="3" id="KW-1185">Reference proteome</keyword>
<feature type="compositionally biased region" description="Basic and acidic residues" evidence="1">
    <location>
        <begin position="537"/>
        <end position="547"/>
    </location>
</feature>
<protein>
    <submittedName>
        <fullName evidence="2">Uncharacterized protein</fullName>
    </submittedName>
</protein>
<feature type="compositionally biased region" description="Polar residues" evidence="1">
    <location>
        <begin position="313"/>
        <end position="323"/>
    </location>
</feature>
<evidence type="ECO:0000313" key="2">
    <source>
        <dbReference type="EMBL" id="ODN01515.1"/>
    </source>
</evidence>
<proteinExistence type="predicted"/>
<feature type="compositionally biased region" description="Low complexity" evidence="1">
    <location>
        <begin position="152"/>
        <end position="161"/>
    </location>
</feature>
<feature type="region of interest" description="Disordered" evidence="1">
    <location>
        <begin position="288"/>
        <end position="384"/>
    </location>
</feature>
<sequence>MGQVTSSPSPSPPPNPPGTIDTGPKPTCQRHHIFPRSFKRLLTRCRGSKGKLVKNYKESFHGNENLSPNTNVILPTVSDPLSRLFIAIPSSPKSKSKSRISKHSFVSLALSKLAFFAQASKEKMVDNRMPIRKQKLSFHKTTSKKKTKKSKPPSASSSSQTEAKKQDANNNQNRNSVNLLELSKYDAKLREQLIKKLLMPSKNPPKTPEEIFKRNLLRFERLLTITTASSEDDSVSEEDGETSIKNCKKSSGICTANNRLPRIISTSKNRVEIDVHFMDWIKSRISNLSKHSKQDPNGNPTASSKKVSHVKRNASNVGATGSLSVPAKTLRSTATTRNSAKSAKVSLVVPPGQKSERTSKAKSSKSSLRTGDKSKSSWSKSSASRSYYSVAVGQTLVRDSEDLSEVSADENNNLPIVGKGHNAKGSEMKRNSLDPTFVKKGCCAGKGHRAGGVGGAPPAYLDYGGGGAGGSSAGARRRAQHDPVMERLKNVDVVEELTYMVPNPCCGNESDEEDCEYYAVCDSCGEMEPLPEELKKKITGKGKKDDSTPVTYSRRQRFNFKQKNDDDEDGPPFRYNGSPGHSCRCNCCVAGLRRNPNCQCKCCQGMGTLRRCNSFDETPVGKNPQIRLIPFPQEVCKKKVEECMKVMPETSGMYKFDKKEKGFELQVPRTPTPIILEVPVPRRLGKQDLQSIARGMANKKFGVQCPATPVEAEPMFLPPIYGQCNPCCNPCNPCIPCCDPNQQQKTPGTATTNGYTSGYTYSNATKEHTSNTGTTGDTGVALDDKKRVKRKGSSSTSLPSS</sequence>
<reference evidence="2 3" key="1">
    <citation type="journal article" date="2016" name="Genome Biol. Evol.">
        <title>Gene Family Evolution Reflects Adaptation to Soil Environmental Stressors in the Genome of the Collembolan Orchesella cincta.</title>
        <authorList>
            <person name="Faddeeva-Vakhrusheva A."/>
            <person name="Derks M.F."/>
            <person name="Anvar S.Y."/>
            <person name="Agamennone V."/>
            <person name="Suring W."/>
            <person name="Smit S."/>
            <person name="van Straalen N.M."/>
            <person name="Roelofs D."/>
        </authorList>
    </citation>
    <scope>NUCLEOTIDE SEQUENCE [LARGE SCALE GENOMIC DNA]</scope>
    <source>
        <tissue evidence="2">Mixed pool</tissue>
    </source>
</reference>
<feature type="compositionally biased region" description="Low complexity" evidence="1">
    <location>
        <begin position="169"/>
        <end position="178"/>
    </location>
</feature>
<dbReference type="AlphaFoldDB" id="A0A1D2N8V0"/>
<feature type="compositionally biased region" description="Basic residues" evidence="1">
    <location>
        <begin position="130"/>
        <end position="151"/>
    </location>
</feature>
<feature type="region of interest" description="Disordered" evidence="1">
    <location>
        <begin position="537"/>
        <end position="573"/>
    </location>
</feature>
<evidence type="ECO:0000313" key="3">
    <source>
        <dbReference type="Proteomes" id="UP000094527"/>
    </source>
</evidence>
<comment type="caution">
    <text evidence="2">The sequence shown here is derived from an EMBL/GenBank/DDBJ whole genome shotgun (WGS) entry which is preliminary data.</text>
</comment>
<feature type="region of interest" description="Disordered" evidence="1">
    <location>
        <begin position="764"/>
        <end position="801"/>
    </location>
</feature>
<evidence type="ECO:0000256" key="1">
    <source>
        <dbReference type="SAM" id="MobiDB-lite"/>
    </source>
</evidence>
<feature type="compositionally biased region" description="Polar residues" evidence="1">
    <location>
        <begin position="288"/>
        <end position="305"/>
    </location>
</feature>